<keyword evidence="3 7" id="KW-0812">Transmembrane</keyword>
<dbReference type="RefSeq" id="WP_072284300.1">
    <property type="nucleotide sequence ID" value="NZ_CP015519.1"/>
</dbReference>
<dbReference type="AlphaFoldDB" id="A0A1L3GQR7"/>
<dbReference type="KEGG" id="pef:A7E78_10785"/>
<evidence type="ECO:0000256" key="5">
    <source>
        <dbReference type="ARBA" id="ARBA00023136"/>
    </source>
</evidence>
<accession>A0A1L3GQR7</accession>
<evidence type="ECO:0000259" key="8">
    <source>
        <dbReference type="Pfam" id="PF02687"/>
    </source>
</evidence>
<evidence type="ECO:0000256" key="6">
    <source>
        <dbReference type="ARBA" id="ARBA00038076"/>
    </source>
</evidence>
<evidence type="ECO:0000259" key="9">
    <source>
        <dbReference type="Pfam" id="PF12704"/>
    </source>
</evidence>
<protein>
    <submittedName>
        <fullName evidence="10">Multidrug ABC transporter substrate-binding protein</fullName>
    </submittedName>
</protein>
<keyword evidence="2" id="KW-1003">Cell membrane</keyword>
<dbReference type="InterPro" id="IPR050250">
    <property type="entry name" value="Macrolide_Exporter_MacB"/>
</dbReference>
<evidence type="ECO:0000256" key="1">
    <source>
        <dbReference type="ARBA" id="ARBA00004651"/>
    </source>
</evidence>
<evidence type="ECO:0000313" key="11">
    <source>
        <dbReference type="Proteomes" id="UP000182517"/>
    </source>
</evidence>
<dbReference type="STRING" id="1842532.A7E78_10785"/>
<organism evidence="10 11">
    <name type="scientific">Syntrophotalea acetylenivorans</name>
    <dbReference type="NCBI Taxonomy" id="1842532"/>
    <lineage>
        <taxon>Bacteria</taxon>
        <taxon>Pseudomonadati</taxon>
        <taxon>Thermodesulfobacteriota</taxon>
        <taxon>Desulfuromonadia</taxon>
        <taxon>Desulfuromonadales</taxon>
        <taxon>Syntrophotaleaceae</taxon>
        <taxon>Syntrophotalea</taxon>
    </lineage>
</organism>
<feature type="transmembrane region" description="Helical" evidence="7">
    <location>
        <begin position="377"/>
        <end position="398"/>
    </location>
</feature>
<proteinExistence type="inferred from homology"/>
<dbReference type="OrthoDB" id="9802264at2"/>
<feature type="transmembrane region" description="Helical" evidence="7">
    <location>
        <begin position="33"/>
        <end position="53"/>
    </location>
</feature>
<keyword evidence="5 7" id="KW-0472">Membrane</keyword>
<feature type="transmembrane region" description="Helical" evidence="7">
    <location>
        <begin position="335"/>
        <end position="357"/>
    </location>
</feature>
<keyword evidence="11" id="KW-1185">Reference proteome</keyword>
<dbReference type="Proteomes" id="UP000182517">
    <property type="component" value="Chromosome"/>
</dbReference>
<keyword evidence="4 7" id="KW-1133">Transmembrane helix</keyword>
<evidence type="ECO:0000256" key="4">
    <source>
        <dbReference type="ARBA" id="ARBA00022989"/>
    </source>
</evidence>
<dbReference type="EMBL" id="CP015519">
    <property type="protein sequence ID" value="APG28289.1"/>
    <property type="molecule type" value="Genomic_DNA"/>
</dbReference>
<feature type="domain" description="MacB-like periplasmic core" evidence="9">
    <location>
        <begin position="32"/>
        <end position="252"/>
    </location>
</feature>
<comment type="subcellular location">
    <subcellularLocation>
        <location evidence="1">Cell membrane</location>
        <topology evidence="1">Multi-pass membrane protein</topology>
    </subcellularLocation>
</comment>
<dbReference type="InterPro" id="IPR025857">
    <property type="entry name" value="MacB_PCD"/>
</dbReference>
<evidence type="ECO:0000313" key="10">
    <source>
        <dbReference type="EMBL" id="APG28289.1"/>
    </source>
</evidence>
<feature type="transmembrane region" description="Helical" evidence="7">
    <location>
        <begin position="290"/>
        <end position="314"/>
    </location>
</feature>
<sequence length="417" mass="45401">MTVVSNLLDISRQLWRIAGMALQALWAFKLRSLFVIAGVALGIASLTVIVAAVDGAERKATEIVRWFGPDAVLVFGGNIESRAVGQRRLTLSYADADALRRSLPGAYLVVPMRAKSNQSLRFEDRVVQVPLVIGTAEGYAEAWNWPLVEGRDLSAEDLSRGAKVGLIGDNTARELFGKRSPVGHTVLVNKVPVQIVGRLSYRGVVSGSGSIDDRIIIPITTLTQRFNLNRKYFRALRVKFHAPELMTEHIANLRSLLRHLHHLEPGELDDFTIISSEEILKFLSMFKSGLLLFLGVTALVAMTVGGFVLANLFYLSINERRMEIGLKKALGARNWAILCQVLIEAICLTLIGALLGMGLGMGLGQLLARLGLLQILFSWKVFGMAVAAALAIGVLFGLKPARQAAALSPIEVLKDTA</sequence>
<dbReference type="Pfam" id="PF12704">
    <property type="entry name" value="MacB_PCD"/>
    <property type="match status" value="1"/>
</dbReference>
<evidence type="ECO:0000256" key="3">
    <source>
        <dbReference type="ARBA" id="ARBA00022692"/>
    </source>
</evidence>
<dbReference type="GO" id="GO:0022857">
    <property type="term" value="F:transmembrane transporter activity"/>
    <property type="evidence" value="ECO:0007669"/>
    <property type="project" value="TreeGrafter"/>
</dbReference>
<feature type="domain" description="ABC3 transporter permease C-terminal" evidence="8">
    <location>
        <begin position="297"/>
        <end position="409"/>
    </location>
</feature>
<name>A0A1L3GQR7_9BACT</name>
<comment type="similarity">
    <text evidence="6">Belongs to the ABC-4 integral membrane protein family.</text>
</comment>
<dbReference type="InterPro" id="IPR003838">
    <property type="entry name" value="ABC3_permease_C"/>
</dbReference>
<evidence type="ECO:0000256" key="2">
    <source>
        <dbReference type="ARBA" id="ARBA00022475"/>
    </source>
</evidence>
<evidence type="ECO:0000256" key="7">
    <source>
        <dbReference type="SAM" id="Phobius"/>
    </source>
</evidence>
<dbReference type="Pfam" id="PF02687">
    <property type="entry name" value="FtsX"/>
    <property type="match status" value="1"/>
</dbReference>
<reference evidence="10 11" key="1">
    <citation type="journal article" date="2017" name="Genome Announc.">
        <title>Complete Genome Sequences of Two Acetylene-Fermenting Pelobacter acetylenicus Strains.</title>
        <authorList>
            <person name="Sutton J.M."/>
            <person name="Baesman S.M."/>
            <person name="Fierst J.L."/>
            <person name="Poret-Peterson A.T."/>
            <person name="Oremland R.S."/>
            <person name="Dunlap D.S."/>
            <person name="Akob D.M."/>
        </authorList>
    </citation>
    <scope>NUCLEOTIDE SEQUENCE [LARGE SCALE GENOMIC DNA]</scope>
    <source>
        <strain evidence="10 11">SFB93</strain>
    </source>
</reference>
<dbReference type="PANTHER" id="PTHR30572:SF4">
    <property type="entry name" value="ABC TRANSPORTER PERMEASE YTRF"/>
    <property type="match status" value="1"/>
</dbReference>
<dbReference type="PANTHER" id="PTHR30572">
    <property type="entry name" value="MEMBRANE COMPONENT OF TRANSPORTER-RELATED"/>
    <property type="match status" value="1"/>
</dbReference>
<dbReference type="GO" id="GO:0005886">
    <property type="term" value="C:plasma membrane"/>
    <property type="evidence" value="ECO:0007669"/>
    <property type="project" value="UniProtKB-SubCell"/>
</dbReference>
<gene>
    <name evidence="10" type="ORF">A7E78_10785</name>
</gene>